<keyword evidence="1" id="KW-1185">Reference proteome</keyword>
<accession>A0A7I4YU89</accession>
<proteinExistence type="predicted"/>
<dbReference type="WBParaSite" id="HCON_00148010-00001">
    <property type="protein sequence ID" value="HCON_00148010-00001"/>
    <property type="gene ID" value="HCON_00148010"/>
</dbReference>
<evidence type="ECO:0000313" key="1">
    <source>
        <dbReference type="Proteomes" id="UP000025227"/>
    </source>
</evidence>
<protein>
    <submittedName>
        <fullName evidence="2">Reverse transcriptase domain-containing protein</fullName>
    </submittedName>
</protein>
<dbReference type="OrthoDB" id="6631388at2759"/>
<dbReference type="Proteomes" id="UP000025227">
    <property type="component" value="Unplaced"/>
</dbReference>
<name>A0A7I4YU89_HAECO</name>
<dbReference type="AlphaFoldDB" id="A0A7I4YU89"/>
<organism evidence="1 2">
    <name type="scientific">Haemonchus contortus</name>
    <name type="common">Barber pole worm</name>
    <dbReference type="NCBI Taxonomy" id="6289"/>
    <lineage>
        <taxon>Eukaryota</taxon>
        <taxon>Metazoa</taxon>
        <taxon>Ecdysozoa</taxon>
        <taxon>Nematoda</taxon>
        <taxon>Chromadorea</taxon>
        <taxon>Rhabditida</taxon>
        <taxon>Rhabditina</taxon>
        <taxon>Rhabditomorpha</taxon>
        <taxon>Strongyloidea</taxon>
        <taxon>Trichostrongylidae</taxon>
        <taxon>Haemonchus</taxon>
    </lineage>
</organism>
<reference evidence="2" key="1">
    <citation type="submission" date="2020-12" db="UniProtKB">
        <authorList>
            <consortium name="WormBaseParasite"/>
        </authorList>
    </citation>
    <scope>IDENTIFICATION</scope>
    <source>
        <strain evidence="2">MHco3</strain>
    </source>
</reference>
<sequence>MHHMELVGMGVKVDGWYLHHLNCADDTALIGPNIEQVERMLAELDSACGKIGLRLHLTKTMLLTADWYLILISVNGRNISECSSYGYLGQEVNVMNDLAQELCGRKRAA</sequence>
<evidence type="ECO:0000313" key="2">
    <source>
        <dbReference type="WBParaSite" id="HCON_00148010-00001"/>
    </source>
</evidence>